<dbReference type="InterPro" id="IPR021861">
    <property type="entry name" value="THO_THOC1"/>
</dbReference>
<gene>
    <name evidence="2" type="ORF">TBRA_LOCUS16249</name>
</gene>
<feature type="compositionally biased region" description="Basic and acidic residues" evidence="1">
    <location>
        <begin position="279"/>
        <end position="288"/>
    </location>
</feature>
<protein>
    <submittedName>
        <fullName evidence="2">Uncharacterized protein</fullName>
    </submittedName>
</protein>
<sequence length="342" mass="39441">MAYTCSRANQGLIQHFLIQKNINQQNVEANECLEVLTNFIDKEILQNQVQLNDIIWPEQNLNGQNDNYESFANSTDSGFEPTRHPSSPRKKCQFGKRPANTVTRPWPRRCRPRHRSRCISSSRCCLSSKSCSKCIIFASRPSDNSICSSELVFNVLEFTARYARCMQTTVSCLRCRSRSVAAAGMYPTTYLSARDEGGKLRRLNPLSITYTRPLRSRRNNPTVKVMRELPRKNLDETKQIGRFNEVSNSGQNSYTKSSRFSSFVNIVSEFNVENVTEFGTEKSQKEDAQQMEVDEEKSDSKTPIDFNLYRQFWALQDFFRNPNQCYNKMYWKVFSAAMTTGS</sequence>
<feature type="region of interest" description="Disordered" evidence="1">
    <location>
        <begin position="279"/>
        <end position="300"/>
    </location>
</feature>
<dbReference type="PANTHER" id="PTHR13265:SF0">
    <property type="entry name" value="HPR1"/>
    <property type="match status" value="1"/>
</dbReference>
<evidence type="ECO:0000313" key="2">
    <source>
        <dbReference type="EMBL" id="CAB0044661.1"/>
    </source>
</evidence>
<accession>A0A6H5JAQ1</accession>
<organism evidence="2 3">
    <name type="scientific">Trichogramma brassicae</name>
    <dbReference type="NCBI Taxonomy" id="86971"/>
    <lineage>
        <taxon>Eukaryota</taxon>
        <taxon>Metazoa</taxon>
        <taxon>Ecdysozoa</taxon>
        <taxon>Arthropoda</taxon>
        <taxon>Hexapoda</taxon>
        <taxon>Insecta</taxon>
        <taxon>Pterygota</taxon>
        <taxon>Neoptera</taxon>
        <taxon>Endopterygota</taxon>
        <taxon>Hymenoptera</taxon>
        <taxon>Apocrita</taxon>
        <taxon>Proctotrupomorpha</taxon>
        <taxon>Chalcidoidea</taxon>
        <taxon>Trichogrammatidae</taxon>
        <taxon>Trichogramma</taxon>
    </lineage>
</organism>
<dbReference type="Pfam" id="PF11957">
    <property type="entry name" value="efThoc1"/>
    <property type="match status" value="1"/>
</dbReference>
<evidence type="ECO:0000313" key="3">
    <source>
        <dbReference type="Proteomes" id="UP000479190"/>
    </source>
</evidence>
<reference evidence="2 3" key="1">
    <citation type="submission" date="2020-02" db="EMBL/GenBank/DDBJ databases">
        <authorList>
            <person name="Ferguson B K."/>
        </authorList>
    </citation>
    <scope>NUCLEOTIDE SEQUENCE [LARGE SCALE GENOMIC DNA]</scope>
</reference>
<keyword evidence="3" id="KW-1185">Reference proteome</keyword>
<dbReference type="AlphaFoldDB" id="A0A6H5JAQ1"/>
<dbReference type="OrthoDB" id="6767335at2759"/>
<dbReference type="GO" id="GO:0006406">
    <property type="term" value="P:mRNA export from nucleus"/>
    <property type="evidence" value="ECO:0007669"/>
    <property type="project" value="TreeGrafter"/>
</dbReference>
<dbReference type="EMBL" id="CADCXV010001477">
    <property type="protein sequence ID" value="CAB0044661.1"/>
    <property type="molecule type" value="Genomic_DNA"/>
</dbReference>
<feature type="region of interest" description="Disordered" evidence="1">
    <location>
        <begin position="72"/>
        <end position="100"/>
    </location>
</feature>
<proteinExistence type="predicted"/>
<dbReference type="Proteomes" id="UP000479190">
    <property type="component" value="Unassembled WGS sequence"/>
</dbReference>
<name>A0A6H5JAQ1_9HYME</name>
<evidence type="ECO:0000256" key="1">
    <source>
        <dbReference type="SAM" id="MobiDB-lite"/>
    </source>
</evidence>
<dbReference type="GO" id="GO:0000445">
    <property type="term" value="C:THO complex part of transcription export complex"/>
    <property type="evidence" value="ECO:0007669"/>
    <property type="project" value="TreeGrafter"/>
</dbReference>
<dbReference type="PANTHER" id="PTHR13265">
    <property type="entry name" value="THO COMPLEX SUBUNIT 1"/>
    <property type="match status" value="1"/>
</dbReference>